<keyword evidence="2" id="KW-1185">Reference proteome</keyword>
<proteinExistence type="predicted"/>
<dbReference type="EMBL" id="JANPWB010000016">
    <property type="protein sequence ID" value="KAJ1084566.1"/>
    <property type="molecule type" value="Genomic_DNA"/>
</dbReference>
<protein>
    <submittedName>
        <fullName evidence="1">Uncharacterized protein</fullName>
    </submittedName>
</protein>
<sequence>MRPERSGRKNTAEAVVRVRLEVSGHWKENGISESCRWNARAFARKGGRSVDGATRKKMPEKHLKGSCKGTERRAISII</sequence>
<evidence type="ECO:0000313" key="2">
    <source>
        <dbReference type="Proteomes" id="UP001066276"/>
    </source>
</evidence>
<dbReference type="AlphaFoldDB" id="A0AAV7KYL3"/>
<organism evidence="1 2">
    <name type="scientific">Pleurodeles waltl</name>
    <name type="common">Iberian ribbed newt</name>
    <dbReference type="NCBI Taxonomy" id="8319"/>
    <lineage>
        <taxon>Eukaryota</taxon>
        <taxon>Metazoa</taxon>
        <taxon>Chordata</taxon>
        <taxon>Craniata</taxon>
        <taxon>Vertebrata</taxon>
        <taxon>Euteleostomi</taxon>
        <taxon>Amphibia</taxon>
        <taxon>Batrachia</taxon>
        <taxon>Caudata</taxon>
        <taxon>Salamandroidea</taxon>
        <taxon>Salamandridae</taxon>
        <taxon>Pleurodelinae</taxon>
        <taxon>Pleurodeles</taxon>
    </lineage>
</organism>
<name>A0AAV7KYL3_PLEWA</name>
<comment type="caution">
    <text evidence="1">The sequence shown here is derived from an EMBL/GenBank/DDBJ whole genome shotgun (WGS) entry which is preliminary data.</text>
</comment>
<dbReference type="Proteomes" id="UP001066276">
    <property type="component" value="Chromosome 12"/>
</dbReference>
<gene>
    <name evidence="1" type="ORF">NDU88_004712</name>
</gene>
<evidence type="ECO:0000313" key="1">
    <source>
        <dbReference type="EMBL" id="KAJ1084566.1"/>
    </source>
</evidence>
<reference evidence="1" key="1">
    <citation type="journal article" date="2022" name="bioRxiv">
        <title>Sequencing and chromosome-scale assembly of the giantPleurodeles waltlgenome.</title>
        <authorList>
            <person name="Brown T."/>
            <person name="Elewa A."/>
            <person name="Iarovenko S."/>
            <person name="Subramanian E."/>
            <person name="Araus A.J."/>
            <person name="Petzold A."/>
            <person name="Susuki M."/>
            <person name="Suzuki K.-i.T."/>
            <person name="Hayashi T."/>
            <person name="Toyoda A."/>
            <person name="Oliveira C."/>
            <person name="Osipova E."/>
            <person name="Leigh N.D."/>
            <person name="Simon A."/>
            <person name="Yun M.H."/>
        </authorList>
    </citation>
    <scope>NUCLEOTIDE SEQUENCE</scope>
    <source>
        <strain evidence="1">20211129_DDA</strain>
        <tissue evidence="1">Liver</tissue>
    </source>
</reference>
<accession>A0AAV7KYL3</accession>